<keyword evidence="10" id="KW-0732">Signal</keyword>
<accession>A0A218WZ80</accession>
<comment type="similarity">
    <text evidence="2 9">Belongs to the glycosyl hydrolase 28 family.</text>
</comment>
<evidence type="ECO:0000256" key="5">
    <source>
        <dbReference type="ARBA" id="ARBA00022801"/>
    </source>
</evidence>
<evidence type="ECO:0000256" key="2">
    <source>
        <dbReference type="ARBA" id="ARBA00008834"/>
    </source>
</evidence>
<dbReference type="EMBL" id="PGOL01006388">
    <property type="protein sequence ID" value="PKI33745.1"/>
    <property type="molecule type" value="Genomic_DNA"/>
</dbReference>
<keyword evidence="6 9" id="KW-0326">Glycosidase</keyword>
<dbReference type="InterPro" id="IPR011050">
    <property type="entry name" value="Pectin_lyase_fold/virulence"/>
</dbReference>
<organism evidence="11 13">
    <name type="scientific">Punica granatum</name>
    <name type="common">Pomegranate</name>
    <dbReference type="NCBI Taxonomy" id="22663"/>
    <lineage>
        <taxon>Eukaryota</taxon>
        <taxon>Viridiplantae</taxon>
        <taxon>Streptophyta</taxon>
        <taxon>Embryophyta</taxon>
        <taxon>Tracheophyta</taxon>
        <taxon>Spermatophyta</taxon>
        <taxon>Magnoliopsida</taxon>
        <taxon>eudicotyledons</taxon>
        <taxon>Gunneridae</taxon>
        <taxon>Pentapetalae</taxon>
        <taxon>rosids</taxon>
        <taxon>malvids</taxon>
        <taxon>Myrtales</taxon>
        <taxon>Lythraceae</taxon>
        <taxon>Punica</taxon>
    </lineage>
</organism>
<evidence type="ECO:0000256" key="1">
    <source>
        <dbReference type="ARBA" id="ARBA00004191"/>
    </source>
</evidence>
<evidence type="ECO:0000256" key="6">
    <source>
        <dbReference type="ARBA" id="ARBA00023295"/>
    </source>
</evidence>
<keyword evidence="7" id="KW-0961">Cell wall biogenesis/degradation</keyword>
<feature type="active site" evidence="8">
    <location>
        <position position="240"/>
    </location>
</feature>
<comment type="subcellular location">
    <subcellularLocation>
        <location evidence="1">Secreted</location>
        <location evidence="1">Cell wall</location>
    </subcellularLocation>
</comment>
<dbReference type="SMART" id="SM00710">
    <property type="entry name" value="PbH1"/>
    <property type="match status" value="6"/>
</dbReference>
<dbReference type="SUPFAM" id="SSF51126">
    <property type="entry name" value="Pectin lyase-like"/>
    <property type="match status" value="1"/>
</dbReference>
<dbReference type="PANTHER" id="PTHR31375">
    <property type="match status" value="1"/>
</dbReference>
<evidence type="ECO:0000256" key="9">
    <source>
        <dbReference type="RuleBase" id="RU361169"/>
    </source>
</evidence>
<proteinExistence type="inferred from homology"/>
<name>A0A218WZ80_PUNGR</name>
<keyword evidence="3" id="KW-0134">Cell wall</keyword>
<sequence>MASMKLQITAAAALLLLSVSIGDAEVFDVMKYGAKADGATCISQALMSAWKEACASTTPSKILIPRGTYALGAITFQGPCKAPLEFQLQGTVKAPAESAQFKEESWVTFQYLDHLTLSGGGVFDGQGKIAWSQNDCHKNKNCRKIINLRFNFVTNALVQDITTLDSKNFHVNVLGCKNFTFNRFTVTAPGNSPNTDGIHIAKVDGINITDSSIGTGDDCISIGDGSKNIRVTRVNCGPGHGISVGSLGRNKGEESVQGLWVKNCTLTDTQNGVRIKTWPASFPGSVSDMHFEDIKMVNVGNPILIDQLYCPWNQCKADIPSLVKIRNVTFKNIHGTSSTAVAVKLTCSSKVPCENVVVGNVRLTYTGPEAPAATSQCSNVAPSFLGTQTPSVCAKAA</sequence>
<evidence type="ECO:0000256" key="3">
    <source>
        <dbReference type="ARBA" id="ARBA00022512"/>
    </source>
</evidence>
<dbReference type="Gene3D" id="2.160.20.10">
    <property type="entry name" value="Single-stranded right-handed beta-helix, Pectin lyase-like"/>
    <property type="match status" value="1"/>
</dbReference>
<keyword evidence="5 9" id="KW-0378">Hydrolase</keyword>
<dbReference type="FunFam" id="2.160.20.10:FF:000004">
    <property type="entry name" value="Pectin lyase-like superfamily protein"/>
    <property type="match status" value="1"/>
</dbReference>
<feature type="signal peptide" evidence="10">
    <location>
        <begin position="1"/>
        <end position="24"/>
    </location>
</feature>
<dbReference type="InterPro" id="IPR006626">
    <property type="entry name" value="PbH1"/>
</dbReference>
<dbReference type="Pfam" id="PF00295">
    <property type="entry name" value="Glyco_hydro_28"/>
    <property type="match status" value="1"/>
</dbReference>
<dbReference type="InterPro" id="IPR012334">
    <property type="entry name" value="Pectin_lyas_fold"/>
</dbReference>
<evidence type="ECO:0000313" key="12">
    <source>
        <dbReference type="EMBL" id="PKI33745.1"/>
    </source>
</evidence>
<evidence type="ECO:0000256" key="8">
    <source>
        <dbReference type="PROSITE-ProRule" id="PRU10052"/>
    </source>
</evidence>
<reference evidence="12 14" key="3">
    <citation type="submission" date="2017-11" db="EMBL/GenBank/DDBJ databases">
        <title>De-novo sequencing of pomegranate (Punica granatum L.) genome.</title>
        <authorList>
            <person name="Akparov Z."/>
            <person name="Amiraslanov A."/>
            <person name="Hajiyeva S."/>
            <person name="Abbasov M."/>
            <person name="Kaur K."/>
            <person name="Hamwieh A."/>
            <person name="Solovyev V."/>
            <person name="Salamov A."/>
            <person name="Braich B."/>
            <person name="Kosarev P."/>
            <person name="Mahmoud A."/>
            <person name="Hajiyev E."/>
            <person name="Babayeva S."/>
            <person name="Izzatullayeva V."/>
            <person name="Mammadov A."/>
            <person name="Mammadov A."/>
            <person name="Sharifova S."/>
            <person name="Ojaghi J."/>
            <person name="Eynullazada K."/>
            <person name="Bayramov B."/>
            <person name="Abdulazimova A."/>
            <person name="Shahmuradov I."/>
        </authorList>
    </citation>
    <scope>NUCLEOTIDE SEQUENCE [LARGE SCALE GENOMIC DNA]</scope>
    <source>
        <strain evidence="12">AG2017</strain>
        <strain evidence="14">cv. AG2017</strain>
        <tissue evidence="12">Leaf</tissue>
    </source>
</reference>
<evidence type="ECO:0008006" key="15">
    <source>
        <dbReference type="Google" id="ProtNLM"/>
    </source>
</evidence>
<dbReference type="Proteomes" id="UP000197138">
    <property type="component" value="Unassembled WGS sequence"/>
</dbReference>
<comment type="caution">
    <text evidence="11">The sequence shown here is derived from an EMBL/GenBank/DDBJ whole genome shotgun (WGS) entry which is preliminary data.</text>
</comment>
<keyword evidence="4" id="KW-0964">Secreted</keyword>
<dbReference type="EMBL" id="MTKT01002534">
    <property type="protein sequence ID" value="OWM77541.1"/>
    <property type="molecule type" value="Genomic_DNA"/>
</dbReference>
<dbReference type="InterPro" id="IPR000743">
    <property type="entry name" value="Glyco_hydro_28"/>
</dbReference>
<protein>
    <recommendedName>
        <fullName evidence="15">Exopolygalacturonase-like</fullName>
    </recommendedName>
</protein>
<dbReference type="GO" id="GO:0004650">
    <property type="term" value="F:polygalacturonase activity"/>
    <property type="evidence" value="ECO:0007669"/>
    <property type="project" value="InterPro"/>
</dbReference>
<keyword evidence="14" id="KW-1185">Reference proteome</keyword>
<dbReference type="PROSITE" id="PS00502">
    <property type="entry name" value="POLYGALACTURONASE"/>
    <property type="match status" value="1"/>
</dbReference>
<dbReference type="GO" id="GO:0005975">
    <property type="term" value="P:carbohydrate metabolic process"/>
    <property type="evidence" value="ECO:0007669"/>
    <property type="project" value="InterPro"/>
</dbReference>
<dbReference type="Proteomes" id="UP000233551">
    <property type="component" value="Unassembled WGS sequence"/>
</dbReference>
<reference evidence="11" key="2">
    <citation type="submission" date="2017-06" db="EMBL/GenBank/DDBJ databases">
        <title>The pomegranate genome and the genomics of punicalagin biosynthesis.</title>
        <authorList>
            <person name="Xu C."/>
        </authorList>
    </citation>
    <scope>NUCLEOTIDE SEQUENCE [LARGE SCALE GENOMIC DNA]</scope>
    <source>
        <tissue evidence="11">Fresh leaf</tissue>
    </source>
</reference>
<evidence type="ECO:0000313" key="11">
    <source>
        <dbReference type="EMBL" id="OWM77541.1"/>
    </source>
</evidence>
<dbReference type="GO" id="GO:0071555">
    <property type="term" value="P:cell wall organization"/>
    <property type="evidence" value="ECO:0007669"/>
    <property type="project" value="UniProtKB-KW"/>
</dbReference>
<evidence type="ECO:0000313" key="14">
    <source>
        <dbReference type="Proteomes" id="UP000233551"/>
    </source>
</evidence>
<reference evidence="13" key="1">
    <citation type="journal article" date="2017" name="Plant J.">
        <title>The pomegranate (Punica granatum L.) genome and the genomics of punicalagin biosynthesis.</title>
        <authorList>
            <person name="Qin G."/>
            <person name="Xu C."/>
            <person name="Ming R."/>
            <person name="Tang H."/>
            <person name="Guyot R."/>
            <person name="Kramer E.M."/>
            <person name="Hu Y."/>
            <person name="Yi X."/>
            <person name="Qi Y."/>
            <person name="Xu X."/>
            <person name="Gao Z."/>
            <person name="Pan H."/>
            <person name="Jian J."/>
            <person name="Tian Y."/>
            <person name="Yue Z."/>
            <person name="Xu Y."/>
        </authorList>
    </citation>
    <scope>NUCLEOTIDE SEQUENCE [LARGE SCALE GENOMIC DNA]</scope>
    <source>
        <strain evidence="13">cv. Dabenzi</strain>
    </source>
</reference>
<gene>
    <name evidence="11" type="ORF">CDL15_Pgr016939</name>
    <name evidence="12" type="ORF">CRG98_045867</name>
</gene>
<dbReference type="STRING" id="22663.A0A218WZ80"/>
<evidence type="ECO:0000313" key="13">
    <source>
        <dbReference type="Proteomes" id="UP000197138"/>
    </source>
</evidence>
<evidence type="ECO:0000256" key="10">
    <source>
        <dbReference type="SAM" id="SignalP"/>
    </source>
</evidence>
<evidence type="ECO:0000256" key="7">
    <source>
        <dbReference type="ARBA" id="ARBA00023316"/>
    </source>
</evidence>
<feature type="chain" id="PRO_5014071803" description="Exopolygalacturonase-like" evidence="10">
    <location>
        <begin position="25"/>
        <end position="397"/>
    </location>
</feature>
<evidence type="ECO:0000256" key="4">
    <source>
        <dbReference type="ARBA" id="ARBA00022525"/>
    </source>
</evidence>
<dbReference type="AlphaFoldDB" id="A0A218WZ80"/>